<dbReference type="KEGG" id="hbh:E4T21_08215"/>
<name>A0A5C1NIF6_9GAMM</name>
<evidence type="ECO:0000256" key="1">
    <source>
        <dbReference type="SAM" id="MobiDB-lite"/>
    </source>
</evidence>
<dbReference type="RefSeq" id="WP_149284540.1">
    <property type="nucleotide sequence ID" value="NZ_CP038437.2"/>
</dbReference>
<gene>
    <name evidence="2" type="ORF">E4T21_08215</name>
</gene>
<sequence>MSGASIYDLLHEYEAPVVEEEEVAPQNLTYQADRLYLISGIALTAAGSVAMGKMPKQAVSELSPDLKDAGGQRLPVYGVKKAMSVESLATQGVEDKAQRLHELVQTLMHDVMLLLSDLPQGNGCDIVLSAPLHSTEAQRLILEHIRSAMIKGGLEACLGDIRHVASGWDPHAVLETGEEGGQPYVLWLSVDSLLNRAGVAALRQRGILRSPEQPTGVCPGEAAVALLIRRMPEEEDVDLKGWQLDRAQVMERPPRPKGRNSKATGSGDLDKLLELLWPEDKVPEGPSWVVVDALRTADSSQEVSNSLSERWPGLHIVTGGLSVANWCGWPGEALTALQLILAMADLPAEDSALVLNVCEDKLARALVLQTCAQPPEPEQETAGTAGKEN</sequence>
<evidence type="ECO:0000313" key="2">
    <source>
        <dbReference type="EMBL" id="QEM81529.1"/>
    </source>
</evidence>
<organism evidence="2 3">
    <name type="scientific">Halomonas binhaiensis</name>
    <dbReference type="NCBI Taxonomy" id="2562282"/>
    <lineage>
        <taxon>Bacteria</taxon>
        <taxon>Pseudomonadati</taxon>
        <taxon>Pseudomonadota</taxon>
        <taxon>Gammaproteobacteria</taxon>
        <taxon>Oceanospirillales</taxon>
        <taxon>Halomonadaceae</taxon>
        <taxon>Halomonas</taxon>
    </lineage>
</organism>
<proteinExistence type="predicted"/>
<dbReference type="Proteomes" id="UP000324285">
    <property type="component" value="Chromosome"/>
</dbReference>
<feature type="region of interest" description="Disordered" evidence="1">
    <location>
        <begin position="247"/>
        <end position="266"/>
    </location>
</feature>
<reference evidence="2" key="1">
    <citation type="submission" date="2021-02" db="EMBL/GenBank/DDBJ databases">
        <title>Strain Y2R2, a novel species of the genus Halomonas.</title>
        <authorList>
            <person name="Huang H."/>
        </authorList>
    </citation>
    <scope>NUCLEOTIDE SEQUENCE</scope>
    <source>
        <strain evidence="2">Y2R2</strain>
    </source>
</reference>
<evidence type="ECO:0000313" key="3">
    <source>
        <dbReference type="Proteomes" id="UP000324285"/>
    </source>
</evidence>
<protein>
    <submittedName>
        <fullName evidence="2">Uncharacterized protein</fullName>
    </submittedName>
</protein>
<dbReference type="AlphaFoldDB" id="A0A5C1NIF6"/>
<keyword evidence="3" id="KW-1185">Reference proteome</keyword>
<dbReference type="OrthoDB" id="6179557at2"/>
<dbReference type="EMBL" id="CP038437">
    <property type="protein sequence ID" value="QEM81529.1"/>
    <property type="molecule type" value="Genomic_DNA"/>
</dbReference>
<accession>A0A5C1NIF6</accession>